<evidence type="ECO:0000313" key="1">
    <source>
        <dbReference type="EMBL" id="OZI79893.1"/>
    </source>
</evidence>
<dbReference type="EMBL" id="NEVT01000003">
    <property type="protein sequence ID" value="OZI79893.1"/>
    <property type="molecule type" value="Genomic_DNA"/>
</dbReference>
<keyword evidence="2" id="KW-1185">Reference proteome</keyword>
<name>A0A261W2T3_9BORD</name>
<gene>
    <name evidence="1" type="ORF">CAL24_08260</name>
</gene>
<dbReference type="AlphaFoldDB" id="A0A261W2T3"/>
<reference evidence="2" key="1">
    <citation type="submission" date="2017-05" db="EMBL/GenBank/DDBJ databases">
        <title>Complete and WGS of Bordetella genogroups.</title>
        <authorList>
            <person name="Spilker T."/>
            <person name="Lipuma J."/>
        </authorList>
    </citation>
    <scope>NUCLEOTIDE SEQUENCE [LARGE SCALE GENOMIC DNA]</scope>
    <source>
        <strain evidence="2">AU8256</strain>
    </source>
</reference>
<proteinExistence type="predicted"/>
<dbReference type="Proteomes" id="UP000215633">
    <property type="component" value="Unassembled WGS sequence"/>
</dbReference>
<comment type="caution">
    <text evidence="1">The sequence shown here is derived from an EMBL/GenBank/DDBJ whole genome shotgun (WGS) entry which is preliminary data.</text>
</comment>
<sequence>MTDGWQRLRVIPVSLRIANAFVAQQHRHHRPVRGCKFAIGASADGRLVGVAIVGRPVARGHDDGLTAEVTRLCTDGTRNACSLLYGAAWRAARSMGYRRLITYTLPDEGGASLRGAGWRLLGVRGGGNWNTPARPRVDTVAELRGQKHLWEAKAS</sequence>
<organism evidence="1 2">
    <name type="scientific">Bordetella genomosp. 2</name>
    <dbReference type="NCBI Taxonomy" id="1983456"/>
    <lineage>
        <taxon>Bacteria</taxon>
        <taxon>Pseudomonadati</taxon>
        <taxon>Pseudomonadota</taxon>
        <taxon>Betaproteobacteria</taxon>
        <taxon>Burkholderiales</taxon>
        <taxon>Alcaligenaceae</taxon>
        <taxon>Bordetella</taxon>
    </lineage>
</organism>
<evidence type="ECO:0008006" key="3">
    <source>
        <dbReference type="Google" id="ProtNLM"/>
    </source>
</evidence>
<dbReference type="SUPFAM" id="SSF55729">
    <property type="entry name" value="Acyl-CoA N-acyltransferases (Nat)"/>
    <property type="match status" value="1"/>
</dbReference>
<dbReference type="InterPro" id="IPR053780">
    <property type="entry name" value="Gp66-like"/>
</dbReference>
<accession>A0A261W2T3</accession>
<dbReference type="InterPro" id="IPR016181">
    <property type="entry name" value="Acyl_CoA_acyltransferase"/>
</dbReference>
<evidence type="ECO:0000313" key="2">
    <source>
        <dbReference type="Proteomes" id="UP000215633"/>
    </source>
</evidence>
<protein>
    <recommendedName>
        <fullName evidence="3">N-acetyltransferase domain-containing protein</fullName>
    </recommendedName>
</protein>
<dbReference type="NCBIfam" id="NF045478">
    <property type="entry name" value="XF1762_fam"/>
    <property type="match status" value="1"/>
</dbReference>